<reference evidence="2" key="1">
    <citation type="submission" date="2018-12" db="EMBL/GenBank/DDBJ databases">
        <title>Tengunoibacter tsumagoiensis gen. nov., sp. nov., Dictyobacter kobayashii sp. nov., D. alpinus sp. nov., and D. joshuensis sp. nov. and description of Dictyobacteraceae fam. nov. within the order Ktedonobacterales isolated from Tengu-no-mugimeshi.</title>
        <authorList>
            <person name="Wang C.M."/>
            <person name="Zheng Y."/>
            <person name="Sakai Y."/>
            <person name="Toyoda A."/>
            <person name="Minakuchi Y."/>
            <person name="Abe K."/>
            <person name="Yokota A."/>
            <person name="Yabe S."/>
        </authorList>
    </citation>
    <scope>NUCLEOTIDE SEQUENCE [LARGE SCALE GENOMIC DNA]</scope>
    <source>
        <strain evidence="2">Uno11</strain>
    </source>
</reference>
<dbReference type="RefSeq" id="WP_126549325.1">
    <property type="nucleotide sequence ID" value="NZ_BIFS01000001.1"/>
</dbReference>
<proteinExistence type="predicted"/>
<sequence>MQWNAGSNSQEWYAYDNGGERTLRRSTTSAGTTLTVYAFGLEEHTYNSTGTATGATYYYTLGGHLLGKTDGTNTQFYLTDSLGSVVETFTNTANAATVLGNQTYGPWQPALLPGSHGHG</sequence>
<gene>
    <name evidence="1" type="ORF">KDK_14740</name>
</gene>
<dbReference type="AlphaFoldDB" id="A0A402AF19"/>
<dbReference type="Proteomes" id="UP000287188">
    <property type="component" value="Unassembled WGS sequence"/>
</dbReference>
<protein>
    <submittedName>
        <fullName evidence="1">Uncharacterized protein</fullName>
    </submittedName>
</protein>
<keyword evidence="2" id="KW-1185">Reference proteome</keyword>
<name>A0A402AF19_9CHLR</name>
<organism evidence="1 2">
    <name type="scientific">Dictyobacter kobayashii</name>
    <dbReference type="NCBI Taxonomy" id="2014872"/>
    <lineage>
        <taxon>Bacteria</taxon>
        <taxon>Bacillati</taxon>
        <taxon>Chloroflexota</taxon>
        <taxon>Ktedonobacteria</taxon>
        <taxon>Ktedonobacterales</taxon>
        <taxon>Dictyobacteraceae</taxon>
        <taxon>Dictyobacter</taxon>
    </lineage>
</organism>
<accession>A0A402AF19</accession>
<evidence type="ECO:0000313" key="2">
    <source>
        <dbReference type="Proteomes" id="UP000287188"/>
    </source>
</evidence>
<comment type="caution">
    <text evidence="1">The sequence shown here is derived from an EMBL/GenBank/DDBJ whole genome shotgun (WGS) entry which is preliminary data.</text>
</comment>
<dbReference type="Gene3D" id="2.180.10.10">
    <property type="entry name" value="RHS repeat-associated core"/>
    <property type="match status" value="1"/>
</dbReference>
<evidence type="ECO:0000313" key="1">
    <source>
        <dbReference type="EMBL" id="GCE17674.1"/>
    </source>
</evidence>
<dbReference type="EMBL" id="BIFS01000001">
    <property type="protein sequence ID" value="GCE17674.1"/>
    <property type="molecule type" value="Genomic_DNA"/>
</dbReference>